<name>A0A2T7A7N2_TUBBO</name>
<dbReference type="OrthoDB" id="8883818at2759"/>
<keyword evidence="5" id="KW-1185">Reference proteome</keyword>
<dbReference type="AlphaFoldDB" id="A0A2T7A7N2"/>
<proteinExistence type="predicted"/>
<dbReference type="InterPro" id="IPR001680">
    <property type="entry name" value="WD40_rpt"/>
</dbReference>
<dbReference type="InterPro" id="IPR046351">
    <property type="entry name" value="UTP4"/>
</dbReference>
<dbReference type="SUPFAM" id="SSF50978">
    <property type="entry name" value="WD40 repeat-like"/>
    <property type="match status" value="2"/>
</dbReference>
<keyword evidence="1 3" id="KW-0853">WD repeat</keyword>
<protein>
    <submittedName>
        <fullName evidence="4">WD40-repeat-containing domain protein</fullName>
    </submittedName>
</protein>
<dbReference type="GO" id="GO:0034455">
    <property type="term" value="C:t-UTP complex"/>
    <property type="evidence" value="ECO:0007669"/>
    <property type="project" value="TreeGrafter"/>
</dbReference>
<dbReference type="GO" id="GO:0000462">
    <property type="term" value="P:maturation of SSU-rRNA from tricistronic rRNA transcript (SSU-rRNA, 5.8S rRNA, LSU-rRNA)"/>
    <property type="evidence" value="ECO:0007669"/>
    <property type="project" value="InterPro"/>
</dbReference>
<feature type="repeat" description="WD" evidence="3">
    <location>
        <begin position="199"/>
        <end position="222"/>
    </location>
</feature>
<dbReference type="Pfam" id="PF00400">
    <property type="entry name" value="WD40"/>
    <property type="match status" value="1"/>
</dbReference>
<dbReference type="STRING" id="42251.A0A2T7A7N2"/>
<evidence type="ECO:0000256" key="2">
    <source>
        <dbReference type="ARBA" id="ARBA00022737"/>
    </source>
</evidence>
<dbReference type="GO" id="GO:0032040">
    <property type="term" value="C:small-subunit processome"/>
    <property type="evidence" value="ECO:0007669"/>
    <property type="project" value="TreeGrafter"/>
</dbReference>
<dbReference type="GO" id="GO:0030686">
    <property type="term" value="C:90S preribosome"/>
    <property type="evidence" value="ECO:0007669"/>
    <property type="project" value="InterPro"/>
</dbReference>
<organism evidence="4 5">
    <name type="scientific">Tuber borchii</name>
    <name type="common">White truffle</name>
    <dbReference type="NCBI Taxonomy" id="42251"/>
    <lineage>
        <taxon>Eukaryota</taxon>
        <taxon>Fungi</taxon>
        <taxon>Dikarya</taxon>
        <taxon>Ascomycota</taxon>
        <taxon>Pezizomycotina</taxon>
        <taxon>Pezizomycetes</taxon>
        <taxon>Pezizales</taxon>
        <taxon>Tuberaceae</taxon>
        <taxon>Tuber</taxon>
    </lineage>
</organism>
<reference evidence="4 5" key="1">
    <citation type="submission" date="2017-04" db="EMBL/GenBank/DDBJ databases">
        <title>Draft genome sequence of Tuber borchii Vittad., a whitish edible truffle.</title>
        <authorList>
            <consortium name="DOE Joint Genome Institute"/>
            <person name="Murat C."/>
            <person name="Kuo A."/>
            <person name="Barry K.W."/>
            <person name="Clum A."/>
            <person name="Dockter R.B."/>
            <person name="Fauchery L."/>
            <person name="Iotti M."/>
            <person name="Kohler A."/>
            <person name="Labutti K."/>
            <person name="Lindquist E.A."/>
            <person name="Lipzen A."/>
            <person name="Ohm R.A."/>
            <person name="Wang M."/>
            <person name="Grigoriev I.V."/>
            <person name="Zambonelli A."/>
            <person name="Martin F.M."/>
        </authorList>
    </citation>
    <scope>NUCLEOTIDE SEQUENCE [LARGE SCALE GENOMIC DNA]</scope>
    <source>
        <strain evidence="4 5">Tbo3840</strain>
    </source>
</reference>
<dbReference type="EMBL" id="NESQ01000008">
    <property type="protein sequence ID" value="PUU83730.1"/>
    <property type="molecule type" value="Genomic_DNA"/>
</dbReference>
<comment type="caution">
    <text evidence="4">The sequence shown here is derived from an EMBL/GenBank/DDBJ whole genome shotgun (WGS) entry which is preliminary data.</text>
</comment>
<dbReference type="InterPro" id="IPR019775">
    <property type="entry name" value="WD40_repeat_CS"/>
</dbReference>
<dbReference type="InterPro" id="IPR036322">
    <property type="entry name" value="WD40_repeat_dom_sf"/>
</dbReference>
<dbReference type="GO" id="GO:0003723">
    <property type="term" value="F:RNA binding"/>
    <property type="evidence" value="ECO:0007669"/>
    <property type="project" value="TreeGrafter"/>
</dbReference>
<gene>
    <name evidence="4" type="ORF">B9Z19DRAFT_1038622</name>
</gene>
<dbReference type="PROSITE" id="PS00678">
    <property type="entry name" value="WD_REPEATS_1"/>
    <property type="match status" value="1"/>
</dbReference>
<dbReference type="InterPro" id="IPR015943">
    <property type="entry name" value="WD40/YVTN_repeat-like_dom_sf"/>
</dbReference>
<evidence type="ECO:0000313" key="4">
    <source>
        <dbReference type="EMBL" id="PUU83730.1"/>
    </source>
</evidence>
<dbReference type="PROSITE" id="PS50082">
    <property type="entry name" value="WD_REPEATS_2"/>
    <property type="match status" value="1"/>
</dbReference>
<dbReference type="PANTHER" id="PTHR44163:SF1">
    <property type="entry name" value="U3 SMALL NUCLEOLAR RNA-ASSOCIATED PROTEIN 4 HOMOLOG"/>
    <property type="match status" value="1"/>
</dbReference>
<evidence type="ECO:0000256" key="3">
    <source>
        <dbReference type="PROSITE-ProRule" id="PRU00221"/>
    </source>
</evidence>
<dbReference type="SMART" id="SM00320">
    <property type="entry name" value="WD40"/>
    <property type="match status" value="4"/>
</dbReference>
<accession>A0A2T7A7N2</accession>
<dbReference type="Gene3D" id="2.130.10.10">
    <property type="entry name" value="YVTN repeat-like/Quinoprotein amine dehydrogenase"/>
    <property type="match status" value="2"/>
</dbReference>
<dbReference type="Proteomes" id="UP000244722">
    <property type="component" value="Unassembled WGS sequence"/>
</dbReference>
<dbReference type="PANTHER" id="PTHR44163">
    <property type="entry name" value="U3 SMALL NUCLEOLAR RNA-ASSOCIATED PROTEIN 4 HOMOLOG"/>
    <property type="match status" value="1"/>
</dbReference>
<evidence type="ECO:0000256" key="1">
    <source>
        <dbReference type="ARBA" id="ARBA00022574"/>
    </source>
</evidence>
<keyword evidence="2" id="KW-0677">Repeat</keyword>
<sequence length="917" mass="101165">MTHISLHRCRFVDFPPSQITALAFSHPSAPTSPHPPPKNLRLAIGRANGSIEIWNPLSGVWAYESTLAGGKDRSIEGLTWVQDHDSHGRGLLRLFSIGYSSVVTEWDLATGRPRTHTNCNGGVIWSIAAQPRLHSSETVNREEGQEACAQKIAVGMQDGALAILSTVGGKGALSYVKTLMRAGTSKSRVLSIVWQNRHMVVAGMADSTIRVWDIRSGRAVSRLSLNKDRGRDVLVWAVQALPNGDLVSADSRGEVCFWDGDKYALKQRIKGHQGDCLTLEVGGINGDTVISGGVDMKTILYKHIGAGRKWGQVALRRFHKHDVRAMAAYECGKFSVIASGGGVDMTPIIIPLRQFLDEAHLEIPALPQSPIVTSVPESRLIMSWWEQEVKIWRIQELGYDENKGDELYLFPGEEEGRGRKLLSRIVLANDEYITSASISSPIPQNGGHLLAVSTIAEVKLFLLRPPRASSSSASLRVSKITIPDSLRLEVPEDEDDPDDDEMEEDIDLANEGARLVRISPDRRWLSVVTPDSRVLIVKLAVEPPADPKSKATVIFESSVFELPRQDRPETAPRALPLPTTDTPGKRQLKRLAHRIDEGDLETYPRTISHHLFSSTSDLFAVSDLSGYLDTYILTNSTIPTWKLNPKNTLLPRLNSPLSALTFRPSLPFPSPSSTSSTANPEDRLILITSKENHILELHLTTGALSDWSRRNPPTHLPLDFRTLKSHATGTFFETSQWEAKQRLWIWSANWLWMFDLLKDLPEGKPRAEATRGALGSGAGHKRVMTGGLVVSGPTVNPPPPAPTKKTITSGAVTDSEWEGEGYEDDEGASRAIILANTQKKRSKSGTKSAFWRSNRYKNMLGFLPVGCREEVLIKGEGWKDGQLLEAMEMVVIERPMWDVKMPPKFCKDAGSSARGGM</sequence>
<evidence type="ECO:0000313" key="5">
    <source>
        <dbReference type="Proteomes" id="UP000244722"/>
    </source>
</evidence>